<feature type="transmembrane region" description="Helical" evidence="1">
    <location>
        <begin position="112"/>
        <end position="132"/>
    </location>
</feature>
<comment type="caution">
    <text evidence="2">The sequence shown here is derived from an EMBL/GenBank/DDBJ whole genome shotgun (WGS) entry which is preliminary data.</text>
</comment>
<organism evidence="2 3">
    <name type="scientific">Luteimonas gilva</name>
    <dbReference type="NCBI Taxonomy" id="2572684"/>
    <lineage>
        <taxon>Bacteria</taxon>
        <taxon>Pseudomonadati</taxon>
        <taxon>Pseudomonadota</taxon>
        <taxon>Gammaproteobacteria</taxon>
        <taxon>Lysobacterales</taxon>
        <taxon>Lysobacteraceae</taxon>
        <taxon>Luteimonas</taxon>
    </lineage>
</organism>
<gene>
    <name evidence="2" type="ORF">FCE95_09150</name>
</gene>
<dbReference type="OrthoDB" id="9812418at2"/>
<proteinExistence type="predicted"/>
<keyword evidence="3" id="KW-1185">Reference proteome</keyword>
<accession>A0A4U5JLC6</accession>
<reference evidence="2 3" key="1">
    <citation type="submission" date="2019-04" db="EMBL/GenBank/DDBJ databases">
        <title>Reference strain of H23.</title>
        <authorList>
            <person name="Luo X."/>
        </authorList>
    </citation>
    <scope>NUCLEOTIDE SEQUENCE [LARGE SCALE GENOMIC DNA]</scope>
    <source>
        <strain evidence="2 3">H23</strain>
    </source>
</reference>
<sequence>MQTVLIIALSLHVLAAVFWAGGTFVMARGAADGRRLAKPMLGAALVTLLSGGYLWHALHGAAFGKPETVLVVGIGCALLAFVLQAGGGAIARAQMKRGALALDGAKLRMAKIQRIAAPLLALTIVCMAAARYA</sequence>
<dbReference type="Proteomes" id="UP000308707">
    <property type="component" value="Unassembled WGS sequence"/>
</dbReference>
<keyword evidence="1" id="KW-1133">Transmembrane helix</keyword>
<dbReference type="AlphaFoldDB" id="A0A4U5JLC6"/>
<evidence type="ECO:0000313" key="3">
    <source>
        <dbReference type="Proteomes" id="UP000308707"/>
    </source>
</evidence>
<protein>
    <submittedName>
        <fullName evidence="2">Uncharacterized protein</fullName>
    </submittedName>
</protein>
<feature type="transmembrane region" description="Helical" evidence="1">
    <location>
        <begin position="6"/>
        <end position="27"/>
    </location>
</feature>
<keyword evidence="1" id="KW-0812">Transmembrane</keyword>
<keyword evidence="1" id="KW-0472">Membrane</keyword>
<dbReference type="EMBL" id="SZUA01000002">
    <property type="protein sequence ID" value="TKR30294.1"/>
    <property type="molecule type" value="Genomic_DNA"/>
</dbReference>
<name>A0A4U5JLC6_9GAMM</name>
<evidence type="ECO:0000256" key="1">
    <source>
        <dbReference type="SAM" id="Phobius"/>
    </source>
</evidence>
<evidence type="ECO:0000313" key="2">
    <source>
        <dbReference type="EMBL" id="TKR30294.1"/>
    </source>
</evidence>
<feature type="transmembrane region" description="Helical" evidence="1">
    <location>
        <begin position="39"/>
        <end position="58"/>
    </location>
</feature>
<feature type="transmembrane region" description="Helical" evidence="1">
    <location>
        <begin position="70"/>
        <end position="91"/>
    </location>
</feature>
<dbReference type="RefSeq" id="WP_137266724.1">
    <property type="nucleotide sequence ID" value="NZ_SZUA01000002.1"/>
</dbReference>